<accession>L1J0Q3</accession>
<evidence type="ECO:0000313" key="4">
    <source>
        <dbReference type="Proteomes" id="UP000011087"/>
    </source>
</evidence>
<reference evidence="2 4" key="1">
    <citation type="journal article" date="2012" name="Nature">
        <title>Algal genomes reveal evolutionary mosaicism and the fate of nucleomorphs.</title>
        <authorList>
            <consortium name="DOE Joint Genome Institute"/>
            <person name="Curtis B.A."/>
            <person name="Tanifuji G."/>
            <person name="Burki F."/>
            <person name="Gruber A."/>
            <person name="Irimia M."/>
            <person name="Maruyama S."/>
            <person name="Arias M.C."/>
            <person name="Ball S.G."/>
            <person name="Gile G.H."/>
            <person name="Hirakawa Y."/>
            <person name="Hopkins J.F."/>
            <person name="Kuo A."/>
            <person name="Rensing S.A."/>
            <person name="Schmutz J."/>
            <person name="Symeonidi A."/>
            <person name="Elias M."/>
            <person name="Eveleigh R.J."/>
            <person name="Herman E.K."/>
            <person name="Klute M.J."/>
            <person name="Nakayama T."/>
            <person name="Obornik M."/>
            <person name="Reyes-Prieto A."/>
            <person name="Armbrust E.V."/>
            <person name="Aves S.J."/>
            <person name="Beiko R.G."/>
            <person name="Coutinho P."/>
            <person name="Dacks J.B."/>
            <person name="Durnford D.G."/>
            <person name="Fast N.M."/>
            <person name="Green B.R."/>
            <person name="Grisdale C.J."/>
            <person name="Hempel F."/>
            <person name="Henrissat B."/>
            <person name="Hoppner M.P."/>
            <person name="Ishida K."/>
            <person name="Kim E."/>
            <person name="Koreny L."/>
            <person name="Kroth P.G."/>
            <person name="Liu Y."/>
            <person name="Malik S.B."/>
            <person name="Maier U.G."/>
            <person name="McRose D."/>
            <person name="Mock T."/>
            <person name="Neilson J.A."/>
            <person name="Onodera N.T."/>
            <person name="Poole A.M."/>
            <person name="Pritham E.J."/>
            <person name="Richards T.A."/>
            <person name="Rocap G."/>
            <person name="Roy S.W."/>
            <person name="Sarai C."/>
            <person name="Schaack S."/>
            <person name="Shirato S."/>
            <person name="Slamovits C.H."/>
            <person name="Spencer D.F."/>
            <person name="Suzuki S."/>
            <person name="Worden A.Z."/>
            <person name="Zauner S."/>
            <person name="Barry K."/>
            <person name="Bell C."/>
            <person name="Bharti A.K."/>
            <person name="Crow J.A."/>
            <person name="Grimwood J."/>
            <person name="Kramer R."/>
            <person name="Lindquist E."/>
            <person name="Lucas S."/>
            <person name="Salamov A."/>
            <person name="McFadden G.I."/>
            <person name="Lane C.E."/>
            <person name="Keeling P.J."/>
            <person name="Gray M.W."/>
            <person name="Grigoriev I.V."/>
            <person name="Archibald J.M."/>
        </authorList>
    </citation>
    <scope>NUCLEOTIDE SEQUENCE</scope>
    <source>
        <strain evidence="2 4">CCMP2712</strain>
    </source>
</reference>
<dbReference type="InterPro" id="IPR036465">
    <property type="entry name" value="vWFA_dom_sf"/>
</dbReference>
<dbReference type="eggNOG" id="ENOG502QT1I">
    <property type="taxonomic scope" value="Eukaryota"/>
</dbReference>
<dbReference type="AlphaFoldDB" id="L1J0Q3"/>
<dbReference type="SUPFAM" id="SSF53300">
    <property type="entry name" value="vWA-like"/>
    <property type="match status" value="1"/>
</dbReference>
<proteinExistence type="predicted"/>
<dbReference type="InterPro" id="IPR011205">
    <property type="entry name" value="UCP015417_vWA"/>
</dbReference>
<organism evidence="2">
    <name type="scientific">Guillardia theta (strain CCMP2712)</name>
    <name type="common">Cryptophyte</name>
    <dbReference type="NCBI Taxonomy" id="905079"/>
    <lineage>
        <taxon>Eukaryota</taxon>
        <taxon>Cryptophyceae</taxon>
        <taxon>Pyrenomonadales</taxon>
        <taxon>Geminigeraceae</taxon>
        <taxon>Guillardia</taxon>
    </lineage>
</organism>
<dbReference type="PANTHER" id="PTHR31373">
    <property type="entry name" value="OS06G0652100 PROTEIN"/>
    <property type="match status" value="1"/>
</dbReference>
<keyword evidence="4" id="KW-1185">Reference proteome</keyword>
<evidence type="ECO:0000259" key="1">
    <source>
        <dbReference type="Pfam" id="PF25043"/>
    </source>
</evidence>
<sequence>REICGVLWEKVRENVEEMISNRKAELSAMSQDLDDHLAVKAGNESTEQKSELLSIVQDVLEAKALESDSKRPVDLGKTIAMSDVSGSMSGTPMFVSIALGILCSEVSHPAYRDLVLTFSERPSWHKLQGCTNIVDKVKSLMRADWGGNTDVYKAMKLILELVRSKGLQPDEIPNLLIISDMQFDEAAGQDPK</sequence>
<dbReference type="GeneID" id="17298730"/>
<reference evidence="3" key="3">
    <citation type="submission" date="2016-03" db="UniProtKB">
        <authorList>
            <consortium name="EnsemblProtists"/>
        </authorList>
    </citation>
    <scope>IDENTIFICATION</scope>
</reference>
<reference evidence="4" key="2">
    <citation type="submission" date="2012-11" db="EMBL/GenBank/DDBJ databases">
        <authorList>
            <person name="Kuo A."/>
            <person name="Curtis B.A."/>
            <person name="Tanifuji G."/>
            <person name="Burki F."/>
            <person name="Gruber A."/>
            <person name="Irimia M."/>
            <person name="Maruyama S."/>
            <person name="Arias M.C."/>
            <person name="Ball S.G."/>
            <person name="Gile G.H."/>
            <person name="Hirakawa Y."/>
            <person name="Hopkins J.F."/>
            <person name="Rensing S.A."/>
            <person name="Schmutz J."/>
            <person name="Symeonidi A."/>
            <person name="Elias M."/>
            <person name="Eveleigh R.J."/>
            <person name="Herman E.K."/>
            <person name="Klute M.J."/>
            <person name="Nakayama T."/>
            <person name="Obornik M."/>
            <person name="Reyes-Prieto A."/>
            <person name="Armbrust E.V."/>
            <person name="Aves S.J."/>
            <person name="Beiko R.G."/>
            <person name="Coutinho P."/>
            <person name="Dacks J.B."/>
            <person name="Durnford D.G."/>
            <person name="Fast N.M."/>
            <person name="Green B.R."/>
            <person name="Grisdale C."/>
            <person name="Hempe F."/>
            <person name="Henrissat B."/>
            <person name="Hoppner M.P."/>
            <person name="Ishida K.-I."/>
            <person name="Kim E."/>
            <person name="Koreny L."/>
            <person name="Kroth P.G."/>
            <person name="Liu Y."/>
            <person name="Malik S.-B."/>
            <person name="Maier U.G."/>
            <person name="McRose D."/>
            <person name="Mock T."/>
            <person name="Neilson J.A."/>
            <person name="Onodera N.T."/>
            <person name="Poole A.M."/>
            <person name="Pritham E.J."/>
            <person name="Richards T.A."/>
            <person name="Rocap G."/>
            <person name="Roy S.W."/>
            <person name="Sarai C."/>
            <person name="Schaack S."/>
            <person name="Shirato S."/>
            <person name="Slamovits C.H."/>
            <person name="Spencer D.F."/>
            <person name="Suzuki S."/>
            <person name="Worden A.Z."/>
            <person name="Zauner S."/>
            <person name="Barry K."/>
            <person name="Bell C."/>
            <person name="Bharti A.K."/>
            <person name="Crow J.A."/>
            <person name="Grimwood J."/>
            <person name="Kramer R."/>
            <person name="Lindquist E."/>
            <person name="Lucas S."/>
            <person name="Salamov A."/>
            <person name="McFadden G.I."/>
            <person name="Lane C.E."/>
            <person name="Keeling P.J."/>
            <person name="Gray M.W."/>
            <person name="Grigoriev I.V."/>
            <person name="Archibald J.M."/>
        </authorList>
    </citation>
    <scope>NUCLEOTIDE SEQUENCE</scope>
    <source>
        <strain evidence="4">CCMP2712</strain>
    </source>
</reference>
<dbReference type="PANTHER" id="PTHR31373:SF27">
    <property type="entry name" value="TROVE DOMAIN-CONTAINING PROTEIN"/>
    <property type="match status" value="1"/>
</dbReference>
<feature type="domain" description="DUF7788" evidence="1">
    <location>
        <begin position="78"/>
        <end position="189"/>
    </location>
</feature>
<dbReference type="EnsemblProtists" id="EKX42091">
    <property type="protein sequence ID" value="EKX42091"/>
    <property type="gene ID" value="GUITHDRAFT_43810"/>
</dbReference>
<dbReference type="Proteomes" id="UP000011087">
    <property type="component" value="Unassembled WGS sequence"/>
</dbReference>
<feature type="non-terminal residue" evidence="2">
    <location>
        <position position="1"/>
    </location>
</feature>
<gene>
    <name evidence="2" type="ORF">GUITHDRAFT_43810</name>
</gene>
<dbReference type="EMBL" id="JH993019">
    <property type="protein sequence ID" value="EKX42091.1"/>
    <property type="molecule type" value="Genomic_DNA"/>
</dbReference>
<dbReference type="PaxDb" id="55529-EKX42091"/>
<name>L1J0Q3_GUITC</name>
<dbReference type="HOGENOM" id="CLU_1418594_0_0_1"/>
<dbReference type="RefSeq" id="XP_005829071.1">
    <property type="nucleotide sequence ID" value="XM_005829014.1"/>
</dbReference>
<dbReference type="STRING" id="905079.L1J0Q3"/>
<feature type="non-terminal residue" evidence="2">
    <location>
        <position position="192"/>
    </location>
</feature>
<dbReference type="Pfam" id="PF25043">
    <property type="entry name" value="DUF7788"/>
    <property type="match status" value="1"/>
</dbReference>
<dbReference type="InterPro" id="IPR056690">
    <property type="entry name" value="DUF7788"/>
</dbReference>
<dbReference type="KEGG" id="gtt:GUITHDRAFT_43810"/>
<protein>
    <recommendedName>
        <fullName evidence="1">DUF7788 domain-containing protein</fullName>
    </recommendedName>
</protein>
<evidence type="ECO:0000313" key="2">
    <source>
        <dbReference type="EMBL" id="EKX42091.1"/>
    </source>
</evidence>
<evidence type="ECO:0000313" key="3">
    <source>
        <dbReference type="EnsemblProtists" id="EKX42091"/>
    </source>
</evidence>
<dbReference type="OrthoDB" id="1149618at2759"/>